<organism evidence="6 7">
    <name type="scientific">Bacillus chungangensis</name>
    <dbReference type="NCBI Taxonomy" id="587633"/>
    <lineage>
        <taxon>Bacteria</taxon>
        <taxon>Bacillati</taxon>
        <taxon>Bacillota</taxon>
        <taxon>Bacilli</taxon>
        <taxon>Bacillales</taxon>
        <taxon>Bacillaceae</taxon>
        <taxon>Bacillus</taxon>
    </lineage>
</organism>
<dbReference type="PANTHER" id="PTHR32332">
    <property type="entry name" value="2-NITROPROPANE DIOXYGENASE"/>
    <property type="match status" value="1"/>
</dbReference>
<dbReference type="SUPFAM" id="SSF51412">
    <property type="entry name" value="Inosine monophosphate dehydrogenase (IMPDH)"/>
    <property type="match status" value="1"/>
</dbReference>
<keyword evidence="5 6" id="KW-0560">Oxidoreductase</keyword>
<accession>A0ABT9WN98</accession>
<evidence type="ECO:0000256" key="2">
    <source>
        <dbReference type="ARBA" id="ARBA00013457"/>
    </source>
</evidence>
<evidence type="ECO:0000256" key="5">
    <source>
        <dbReference type="ARBA" id="ARBA00023002"/>
    </source>
</evidence>
<name>A0ABT9WN98_9BACI</name>
<dbReference type="PANTHER" id="PTHR32332:SF20">
    <property type="entry name" value="2-NITROPROPANE DIOXYGENASE-LIKE PROTEIN"/>
    <property type="match status" value="1"/>
</dbReference>
<evidence type="ECO:0000256" key="3">
    <source>
        <dbReference type="ARBA" id="ARBA00022630"/>
    </source>
</evidence>
<keyword evidence="3" id="KW-0285">Flavoprotein</keyword>
<gene>
    <name evidence="6" type="ORF">J2S08_000593</name>
</gene>
<evidence type="ECO:0000313" key="7">
    <source>
        <dbReference type="Proteomes" id="UP001223586"/>
    </source>
</evidence>
<dbReference type="Proteomes" id="UP001223586">
    <property type="component" value="Unassembled WGS sequence"/>
</dbReference>
<dbReference type="EMBL" id="JAUSTT010000002">
    <property type="protein sequence ID" value="MDQ0174760.1"/>
    <property type="molecule type" value="Genomic_DNA"/>
</dbReference>
<reference evidence="6 7" key="1">
    <citation type="submission" date="2023-07" db="EMBL/GenBank/DDBJ databases">
        <title>Genomic Encyclopedia of Type Strains, Phase IV (KMG-IV): sequencing the most valuable type-strain genomes for metagenomic binning, comparative biology and taxonomic classification.</title>
        <authorList>
            <person name="Goeker M."/>
        </authorList>
    </citation>
    <scope>NUCLEOTIDE SEQUENCE [LARGE SCALE GENOMIC DNA]</scope>
    <source>
        <strain evidence="6 7">DSM 23837</strain>
    </source>
</reference>
<comment type="function">
    <text evidence="1">Nitronate monooxygenase that uses molecular oxygen to catalyze the oxidative denitrification of alkyl nitronates. Acts on propionate 3-nitronate (P3N), the presumed physiological substrate. Probably functions in the detoxification of P3N, a metabolic poison produced by plants and fungi as a defense mechanism.</text>
</comment>
<protein>
    <recommendedName>
        <fullName evidence="2">Probable nitronate monooxygenase</fullName>
    </recommendedName>
</protein>
<dbReference type="Gene3D" id="3.20.20.70">
    <property type="entry name" value="Aldolase class I"/>
    <property type="match status" value="1"/>
</dbReference>
<dbReference type="Pfam" id="PF03060">
    <property type="entry name" value="NMO"/>
    <property type="match status" value="1"/>
</dbReference>
<dbReference type="InterPro" id="IPR004136">
    <property type="entry name" value="NMO"/>
</dbReference>
<evidence type="ECO:0000313" key="6">
    <source>
        <dbReference type="EMBL" id="MDQ0174760.1"/>
    </source>
</evidence>
<dbReference type="InterPro" id="IPR013785">
    <property type="entry name" value="Aldolase_TIM"/>
</dbReference>
<keyword evidence="4" id="KW-0288">FMN</keyword>
<dbReference type="GO" id="GO:0004318">
    <property type="term" value="F:enoyl-[acyl-carrier-protein] reductase (NADH) activity"/>
    <property type="evidence" value="ECO:0007669"/>
    <property type="project" value="UniProtKB-EC"/>
</dbReference>
<evidence type="ECO:0000256" key="4">
    <source>
        <dbReference type="ARBA" id="ARBA00022643"/>
    </source>
</evidence>
<proteinExistence type="predicted"/>
<dbReference type="RefSeq" id="WP_307226494.1">
    <property type="nucleotide sequence ID" value="NZ_JAUSTT010000002.1"/>
</dbReference>
<sequence length="320" mass="34248">MELEAILGIRVPIIQGGMGNISSAQLTAAVSEAGGLGTIGTGTMNPEQVERLIKETKQRTDQPFALNIPISVNRWSEEMLRIAVQYKLKAVSLSAGNPAPYISYLRDNGVVAMCVVSTVKHALKAAAAGAQIVIAEGVEAAGIHSSFETTTLALIPQVVDAIKLPVVAAGGIADGRGMLAMFALGAKGIQMGTRFVATTDAPFSPLYKKRLLEADDTSTIVIGRSLQKGRRVLAGPYTKSIKAQEERSITPVEFQQATNEDRHLLGALEGNEEEGYMNCGQIAGLINRVLTVRELIDSMMEECDIRLKEITAIRKSKEQG</sequence>
<comment type="caution">
    <text evidence="6">The sequence shown here is derived from an EMBL/GenBank/DDBJ whole genome shotgun (WGS) entry which is preliminary data.</text>
</comment>
<keyword evidence="7" id="KW-1185">Reference proteome</keyword>
<evidence type="ECO:0000256" key="1">
    <source>
        <dbReference type="ARBA" id="ARBA00003535"/>
    </source>
</evidence>
<dbReference type="CDD" id="cd04730">
    <property type="entry name" value="NPD_like"/>
    <property type="match status" value="1"/>
</dbReference>